<organism evidence="2">
    <name type="scientific">Anopheles triannulatus</name>
    <dbReference type="NCBI Taxonomy" id="58253"/>
    <lineage>
        <taxon>Eukaryota</taxon>
        <taxon>Metazoa</taxon>
        <taxon>Ecdysozoa</taxon>
        <taxon>Arthropoda</taxon>
        <taxon>Hexapoda</taxon>
        <taxon>Insecta</taxon>
        <taxon>Pterygota</taxon>
        <taxon>Neoptera</taxon>
        <taxon>Endopterygota</taxon>
        <taxon>Diptera</taxon>
        <taxon>Nematocera</taxon>
        <taxon>Culicoidea</taxon>
        <taxon>Culicidae</taxon>
        <taxon>Anophelinae</taxon>
        <taxon>Anopheles</taxon>
    </lineage>
</organism>
<dbReference type="EMBL" id="GGFK01015744">
    <property type="protein sequence ID" value="MBW49065.1"/>
    <property type="molecule type" value="Transcribed_RNA"/>
</dbReference>
<evidence type="ECO:0000256" key="1">
    <source>
        <dbReference type="SAM" id="SignalP"/>
    </source>
</evidence>
<sequence>MTAARRWLPLPMETAKMVAMVFWTALEVPAVHGERILQKQIDGVLVDDPWHDRWHVDTSSLLHERARVCVQA</sequence>
<reference evidence="2" key="1">
    <citation type="submission" date="2018-01" db="EMBL/GenBank/DDBJ databases">
        <title>An insight into the sialome of Amazonian anophelines.</title>
        <authorList>
            <person name="Ribeiro J.M."/>
            <person name="Scarpassa V."/>
            <person name="Calvo E."/>
        </authorList>
    </citation>
    <scope>NUCLEOTIDE SEQUENCE</scope>
    <source>
        <tissue evidence="2">Salivary glands</tissue>
    </source>
</reference>
<protein>
    <submittedName>
        <fullName evidence="2">Putative secreted protein</fullName>
    </submittedName>
</protein>
<feature type="chain" id="PRO_5014921520" evidence="1">
    <location>
        <begin position="34"/>
        <end position="72"/>
    </location>
</feature>
<accession>A0A2M4B7M7</accession>
<dbReference type="AlphaFoldDB" id="A0A2M4B7M7"/>
<keyword evidence="1" id="KW-0732">Signal</keyword>
<feature type="signal peptide" evidence="1">
    <location>
        <begin position="1"/>
        <end position="33"/>
    </location>
</feature>
<name>A0A2M4B7M7_9DIPT</name>
<evidence type="ECO:0000313" key="2">
    <source>
        <dbReference type="EMBL" id="MBW49065.1"/>
    </source>
</evidence>
<proteinExistence type="predicted"/>